<dbReference type="InterPro" id="IPR050951">
    <property type="entry name" value="Retrovirus_Pol_polyprotein"/>
</dbReference>
<dbReference type="GO" id="GO:0004519">
    <property type="term" value="F:endonuclease activity"/>
    <property type="evidence" value="ECO:0007669"/>
    <property type="project" value="UniProtKB-KW"/>
</dbReference>
<dbReference type="GO" id="GO:0016787">
    <property type="term" value="F:hydrolase activity"/>
    <property type="evidence" value="ECO:0007669"/>
    <property type="project" value="UniProtKB-KW"/>
</dbReference>
<dbReference type="SUPFAM" id="SSF56672">
    <property type="entry name" value="DNA/RNA polymerases"/>
    <property type="match status" value="1"/>
</dbReference>
<dbReference type="SUPFAM" id="SSF53098">
    <property type="entry name" value="Ribonuclease H-like"/>
    <property type="match status" value="1"/>
</dbReference>
<protein>
    <recommendedName>
        <fullName evidence="7">Reverse transcriptase RNase H-like domain-containing protein</fullName>
    </recommendedName>
</protein>
<dbReference type="PANTHER" id="PTHR37984">
    <property type="entry name" value="PROTEIN CBG26694"/>
    <property type="match status" value="1"/>
</dbReference>
<dbReference type="InterPro" id="IPR041373">
    <property type="entry name" value="RT_RNaseH"/>
</dbReference>
<organism evidence="8 9">
    <name type="scientific">Vitis vinifera</name>
    <name type="common">Grape</name>
    <dbReference type="NCBI Taxonomy" id="29760"/>
    <lineage>
        <taxon>Eukaryota</taxon>
        <taxon>Viridiplantae</taxon>
        <taxon>Streptophyta</taxon>
        <taxon>Embryophyta</taxon>
        <taxon>Tracheophyta</taxon>
        <taxon>Spermatophyta</taxon>
        <taxon>Magnoliopsida</taxon>
        <taxon>eudicotyledons</taxon>
        <taxon>Gunneridae</taxon>
        <taxon>Pentapetalae</taxon>
        <taxon>rosids</taxon>
        <taxon>Vitales</taxon>
        <taxon>Vitaceae</taxon>
        <taxon>Viteae</taxon>
        <taxon>Vitis</taxon>
    </lineage>
</organism>
<dbReference type="Proteomes" id="UP000288805">
    <property type="component" value="Unassembled WGS sequence"/>
</dbReference>
<keyword evidence="2" id="KW-0548">Nucleotidyltransferase</keyword>
<keyword evidence="3" id="KW-0540">Nuclease</keyword>
<dbReference type="InterPro" id="IPR043502">
    <property type="entry name" value="DNA/RNA_pol_sf"/>
</dbReference>
<dbReference type="PANTHER" id="PTHR37984:SF5">
    <property type="entry name" value="PROTEIN NYNRIN-LIKE"/>
    <property type="match status" value="1"/>
</dbReference>
<feature type="domain" description="Reverse transcriptase RNase H-like" evidence="7">
    <location>
        <begin position="185"/>
        <end position="233"/>
    </location>
</feature>
<dbReference type="GO" id="GO:0003964">
    <property type="term" value="F:RNA-directed DNA polymerase activity"/>
    <property type="evidence" value="ECO:0007669"/>
    <property type="project" value="UniProtKB-KW"/>
</dbReference>
<accession>A0A438FKW9</accession>
<keyword evidence="5" id="KW-0378">Hydrolase</keyword>
<keyword evidence="4" id="KW-0255">Endonuclease</keyword>
<name>A0A438FKW9_VITVI</name>
<keyword evidence="1" id="KW-0808">Transferase</keyword>
<evidence type="ECO:0000256" key="5">
    <source>
        <dbReference type="ARBA" id="ARBA00022801"/>
    </source>
</evidence>
<evidence type="ECO:0000313" key="9">
    <source>
        <dbReference type="Proteomes" id="UP000288805"/>
    </source>
</evidence>
<dbReference type="SUPFAM" id="SSF54160">
    <property type="entry name" value="Chromo domain-like"/>
    <property type="match status" value="1"/>
</dbReference>
<evidence type="ECO:0000256" key="2">
    <source>
        <dbReference type="ARBA" id="ARBA00022695"/>
    </source>
</evidence>
<dbReference type="InterPro" id="IPR012337">
    <property type="entry name" value="RNaseH-like_sf"/>
</dbReference>
<dbReference type="Pfam" id="PF17917">
    <property type="entry name" value="RT_RNaseH"/>
    <property type="match status" value="1"/>
</dbReference>
<gene>
    <name evidence="8" type="ORF">CK203_048891</name>
</gene>
<dbReference type="EMBL" id="QGNW01000848">
    <property type="protein sequence ID" value="RVW60656.1"/>
    <property type="molecule type" value="Genomic_DNA"/>
</dbReference>
<evidence type="ECO:0000256" key="3">
    <source>
        <dbReference type="ARBA" id="ARBA00022722"/>
    </source>
</evidence>
<dbReference type="InterPro" id="IPR036397">
    <property type="entry name" value="RNaseH_sf"/>
</dbReference>
<dbReference type="GO" id="GO:0003676">
    <property type="term" value="F:nucleic acid binding"/>
    <property type="evidence" value="ECO:0007669"/>
    <property type="project" value="InterPro"/>
</dbReference>
<evidence type="ECO:0000259" key="7">
    <source>
        <dbReference type="Pfam" id="PF17917"/>
    </source>
</evidence>
<reference evidence="8 9" key="1">
    <citation type="journal article" date="2018" name="PLoS Genet.">
        <title>Population sequencing reveals clonal diversity and ancestral inbreeding in the grapevine cultivar Chardonnay.</title>
        <authorList>
            <person name="Roach M.J."/>
            <person name="Johnson D.L."/>
            <person name="Bohlmann J."/>
            <person name="van Vuuren H.J."/>
            <person name="Jones S.J."/>
            <person name="Pretorius I.S."/>
            <person name="Schmidt S.A."/>
            <person name="Borneman A.R."/>
        </authorList>
    </citation>
    <scope>NUCLEOTIDE SEQUENCE [LARGE SCALE GENOMIC DNA]</scope>
    <source>
        <strain evidence="9">cv. Chardonnay</strain>
        <tissue evidence="8">Leaf</tissue>
    </source>
</reference>
<dbReference type="AlphaFoldDB" id="A0A438FKW9"/>
<evidence type="ECO:0000313" key="8">
    <source>
        <dbReference type="EMBL" id="RVW60656.1"/>
    </source>
</evidence>
<evidence type="ECO:0000256" key="1">
    <source>
        <dbReference type="ARBA" id="ARBA00022679"/>
    </source>
</evidence>
<keyword evidence="6" id="KW-0695">RNA-directed DNA polymerase</keyword>
<dbReference type="Gene3D" id="3.30.420.10">
    <property type="entry name" value="Ribonuclease H-like superfamily/Ribonuclease H"/>
    <property type="match status" value="2"/>
</dbReference>
<evidence type="ECO:0000256" key="6">
    <source>
        <dbReference type="ARBA" id="ARBA00022918"/>
    </source>
</evidence>
<sequence length="625" mass="72792">MRQFSYPDRLKERQMTFQLLLSKEEQTTLAEHGNPDNLHNASAPQYIRIINICHPDIIGDNAPTDAYYHHNNIKYLLTINERNSTPEAVYIKPSDKEEGDPLGASGHPVRMPSCRYDDWIKNLYELKSRVHPSGNYVDHQRREEAEDAFNNLKTTMCRALVLVMPNFQKEFKIECDAAGGGIGVMIAVVYAVQKWSPYLTGRHSKIYTDHFSLKYMMKEHISIPMQQKWLSKFIGYDFEICFRSGKENKVVDSLSRMNEPSKKAIVMAISFPLTDWVEQLKQEWQQDMEIQKLIQELQENPTSHSKFNWEHDLLKHEVRLWLGRSSNLKPVILKEAHVGVGGHYECALCQRNKHENVSYPGLLRLLSIPEQVWTNISMDFIEGLPKSHGKQVIFVVVDQVSKYAHFMPMIHPYIALDVAQTCMMGDKPKEWTKWLPLTEWWYNTSYHLSTQLTPFEVVYGRPPPTYATYIPSKSTVAVVDQSLRDRDAMIQLLKTNLIQAQARMKMYVDQKRSERTFEVGDMVFLYLRPYKQTIVSLKGNRKLSPQFFGPYKKKIGKSITPFTELPTTREDGQLQLELTFVLDRRVVKPNNHPVTQWLVQWSNSSLEDATWEVHLSYNKSFLYFN</sequence>
<evidence type="ECO:0000256" key="4">
    <source>
        <dbReference type="ARBA" id="ARBA00022759"/>
    </source>
</evidence>
<comment type="caution">
    <text evidence="8">The sequence shown here is derived from an EMBL/GenBank/DDBJ whole genome shotgun (WGS) entry which is preliminary data.</text>
</comment>
<proteinExistence type="predicted"/>
<dbReference type="InterPro" id="IPR016197">
    <property type="entry name" value="Chromo-like_dom_sf"/>
</dbReference>